<gene>
    <name evidence="3" type="ORF">MCOS_LOCUS3243</name>
</gene>
<dbReference type="AlphaFoldDB" id="A0A0R3U8M6"/>
<dbReference type="Proteomes" id="UP000267029">
    <property type="component" value="Unassembled WGS sequence"/>
</dbReference>
<dbReference type="EMBL" id="UXSR01000690">
    <property type="protein sequence ID" value="VDD77240.1"/>
    <property type="molecule type" value="Genomic_DNA"/>
</dbReference>
<dbReference type="InterPro" id="IPR015915">
    <property type="entry name" value="Kelch-typ_b-propeller"/>
</dbReference>
<protein>
    <recommendedName>
        <fullName evidence="5">Kelch repeat protein</fullName>
    </recommendedName>
</protein>
<keyword evidence="1" id="KW-0880">Kelch repeat</keyword>
<dbReference type="SUPFAM" id="SSF117281">
    <property type="entry name" value="Kelch motif"/>
    <property type="match status" value="1"/>
</dbReference>
<dbReference type="InterPro" id="IPR006652">
    <property type="entry name" value="Kelch_1"/>
</dbReference>
<proteinExistence type="predicted"/>
<name>A0A0R3U8M6_MESCO</name>
<dbReference type="PANTHER" id="PTHR46260">
    <property type="entry name" value="RING-TYPE DOMAIN-CONTAINING PROTEIN"/>
    <property type="match status" value="1"/>
</dbReference>
<accession>A0A0R3U8M6</accession>
<keyword evidence="2" id="KW-0677">Repeat</keyword>
<evidence type="ECO:0000313" key="3">
    <source>
        <dbReference type="EMBL" id="VDD77240.1"/>
    </source>
</evidence>
<keyword evidence="4" id="KW-1185">Reference proteome</keyword>
<evidence type="ECO:0000256" key="1">
    <source>
        <dbReference type="ARBA" id="ARBA00022441"/>
    </source>
</evidence>
<evidence type="ECO:0000313" key="4">
    <source>
        <dbReference type="Proteomes" id="UP000267029"/>
    </source>
</evidence>
<organism evidence="3 4">
    <name type="scientific">Mesocestoides corti</name>
    <name type="common">Flatworm</name>
    <dbReference type="NCBI Taxonomy" id="53468"/>
    <lineage>
        <taxon>Eukaryota</taxon>
        <taxon>Metazoa</taxon>
        <taxon>Spiralia</taxon>
        <taxon>Lophotrochozoa</taxon>
        <taxon>Platyhelminthes</taxon>
        <taxon>Cestoda</taxon>
        <taxon>Eucestoda</taxon>
        <taxon>Cyclophyllidea</taxon>
        <taxon>Mesocestoididae</taxon>
        <taxon>Mesocestoides</taxon>
    </lineage>
</organism>
<sequence length="132" mass="14351">MPAQRKHATSAYDMTLHMDWTNAVFNDCIYMIGGVNANDRPTSLVDIMKPLTRSFVKAPSMKQARFKAAAATKDTQILVFGGFCHQKALSSCESSSAVCVRDPPTTARPPLGMVAAADFDRGIGIFSSRIHL</sequence>
<dbReference type="OrthoDB" id="191037at2759"/>
<dbReference type="PANTHER" id="PTHR46260:SF3">
    <property type="entry name" value="RING-TYPE DOMAIN-CONTAINING PROTEIN"/>
    <property type="match status" value="1"/>
</dbReference>
<reference evidence="3 4" key="1">
    <citation type="submission" date="2018-10" db="EMBL/GenBank/DDBJ databases">
        <authorList>
            <consortium name="Pathogen Informatics"/>
        </authorList>
    </citation>
    <scope>NUCLEOTIDE SEQUENCE [LARGE SCALE GENOMIC DNA]</scope>
</reference>
<dbReference type="InterPro" id="IPR051746">
    <property type="entry name" value="Kelch_domain_containing_8"/>
</dbReference>
<evidence type="ECO:0000256" key="2">
    <source>
        <dbReference type="ARBA" id="ARBA00022737"/>
    </source>
</evidence>
<evidence type="ECO:0008006" key="5">
    <source>
        <dbReference type="Google" id="ProtNLM"/>
    </source>
</evidence>
<dbReference type="Pfam" id="PF01344">
    <property type="entry name" value="Kelch_1"/>
    <property type="match status" value="1"/>
</dbReference>
<dbReference type="Gene3D" id="2.120.10.80">
    <property type="entry name" value="Kelch-type beta propeller"/>
    <property type="match status" value="1"/>
</dbReference>